<dbReference type="InterPro" id="IPR052509">
    <property type="entry name" value="Metal_resp_DNA-bind_regulator"/>
</dbReference>
<name>A0ABT1PCG3_9ACTN</name>
<dbReference type="PANTHER" id="PTHR33169:SF13">
    <property type="entry name" value="PADR-FAMILY TRANSCRIPTIONAL REGULATOR"/>
    <property type="match status" value="1"/>
</dbReference>
<dbReference type="EMBL" id="JANFNH010000011">
    <property type="protein sequence ID" value="MCQ4043061.1"/>
    <property type="molecule type" value="Genomic_DNA"/>
</dbReference>
<dbReference type="InterPro" id="IPR036388">
    <property type="entry name" value="WH-like_DNA-bd_sf"/>
</dbReference>
<organism evidence="2 3">
    <name type="scientific">Streptantibioticus rubrisoli</name>
    <dbReference type="NCBI Taxonomy" id="1387313"/>
    <lineage>
        <taxon>Bacteria</taxon>
        <taxon>Bacillati</taxon>
        <taxon>Actinomycetota</taxon>
        <taxon>Actinomycetes</taxon>
        <taxon>Kitasatosporales</taxon>
        <taxon>Streptomycetaceae</taxon>
        <taxon>Streptantibioticus</taxon>
    </lineage>
</organism>
<dbReference type="InterPro" id="IPR036390">
    <property type="entry name" value="WH_DNA-bd_sf"/>
</dbReference>
<gene>
    <name evidence="2" type="ORF">NON19_13740</name>
</gene>
<evidence type="ECO:0000313" key="3">
    <source>
        <dbReference type="Proteomes" id="UP001206206"/>
    </source>
</evidence>
<dbReference type="InterPro" id="IPR005149">
    <property type="entry name" value="Tscrpt_reg_PadR_N"/>
</dbReference>
<dbReference type="RefSeq" id="WP_079102943.1">
    <property type="nucleotide sequence ID" value="NZ_JANFNH010000011.1"/>
</dbReference>
<feature type="domain" description="Transcription regulator PadR N-terminal" evidence="1">
    <location>
        <begin position="11"/>
        <end position="78"/>
    </location>
</feature>
<reference evidence="2 3" key="1">
    <citation type="submission" date="2022-06" db="EMBL/GenBank/DDBJ databases">
        <title>Draft genome sequence of type strain Streptomyces rubrisoli DSM 42083.</title>
        <authorList>
            <person name="Duangmal K."/>
            <person name="Klaysubun C."/>
        </authorList>
    </citation>
    <scope>NUCLEOTIDE SEQUENCE [LARGE SCALE GENOMIC DNA]</scope>
    <source>
        <strain evidence="2 3">DSM 42083</strain>
    </source>
</reference>
<keyword evidence="3" id="KW-1185">Reference proteome</keyword>
<dbReference type="Gene3D" id="1.10.10.10">
    <property type="entry name" value="Winged helix-like DNA-binding domain superfamily/Winged helix DNA-binding domain"/>
    <property type="match status" value="1"/>
</dbReference>
<sequence length="102" mass="10863">MAAEADPAVLVLTSLAEGDKHGYAITRDIAEQVGVQLGPGTLYGVLARLEDDGLIEALPAEGRRRPYRITATGQRALADQVQQMRRVAELGLRRLGLAGGRA</sequence>
<dbReference type="Proteomes" id="UP001206206">
    <property type="component" value="Unassembled WGS sequence"/>
</dbReference>
<dbReference type="PANTHER" id="PTHR33169">
    <property type="entry name" value="PADR-FAMILY TRANSCRIPTIONAL REGULATOR"/>
    <property type="match status" value="1"/>
</dbReference>
<evidence type="ECO:0000259" key="1">
    <source>
        <dbReference type="Pfam" id="PF03551"/>
    </source>
</evidence>
<evidence type="ECO:0000313" key="2">
    <source>
        <dbReference type="EMBL" id="MCQ4043061.1"/>
    </source>
</evidence>
<dbReference type="SUPFAM" id="SSF46785">
    <property type="entry name" value="Winged helix' DNA-binding domain"/>
    <property type="match status" value="1"/>
</dbReference>
<proteinExistence type="predicted"/>
<comment type="caution">
    <text evidence="2">The sequence shown here is derived from an EMBL/GenBank/DDBJ whole genome shotgun (WGS) entry which is preliminary data.</text>
</comment>
<protein>
    <submittedName>
        <fullName evidence="2">PadR family transcriptional regulator</fullName>
    </submittedName>
</protein>
<dbReference type="Pfam" id="PF03551">
    <property type="entry name" value="PadR"/>
    <property type="match status" value="1"/>
</dbReference>
<accession>A0ABT1PCG3</accession>